<dbReference type="SUPFAM" id="SSF54534">
    <property type="entry name" value="FKBP-like"/>
    <property type="match status" value="1"/>
</dbReference>
<comment type="caution">
    <text evidence="9">The sequence shown here is derived from an EMBL/GenBank/DDBJ whole genome shotgun (WGS) entry which is preliminary data.</text>
</comment>
<organism evidence="9 10">
    <name type="scientific">Achaetomium macrosporum</name>
    <dbReference type="NCBI Taxonomy" id="79813"/>
    <lineage>
        <taxon>Eukaryota</taxon>
        <taxon>Fungi</taxon>
        <taxon>Dikarya</taxon>
        <taxon>Ascomycota</taxon>
        <taxon>Pezizomycotina</taxon>
        <taxon>Sordariomycetes</taxon>
        <taxon>Sordariomycetidae</taxon>
        <taxon>Sordariales</taxon>
        <taxon>Chaetomiaceae</taxon>
        <taxon>Achaetomium</taxon>
    </lineage>
</organism>
<comment type="catalytic activity">
    <reaction evidence="1 6">
        <text>[protein]-peptidylproline (omega=180) = [protein]-peptidylproline (omega=0)</text>
        <dbReference type="Rhea" id="RHEA:16237"/>
        <dbReference type="Rhea" id="RHEA-COMP:10747"/>
        <dbReference type="Rhea" id="RHEA-COMP:10748"/>
        <dbReference type="ChEBI" id="CHEBI:83833"/>
        <dbReference type="ChEBI" id="CHEBI:83834"/>
        <dbReference type="EC" id="5.2.1.8"/>
    </reaction>
</comment>
<reference evidence="9" key="2">
    <citation type="submission" date="2023-05" db="EMBL/GenBank/DDBJ databases">
        <authorList>
            <consortium name="Lawrence Berkeley National Laboratory"/>
            <person name="Steindorff A."/>
            <person name="Hensen N."/>
            <person name="Bonometti L."/>
            <person name="Westerberg I."/>
            <person name="Brannstrom I.O."/>
            <person name="Guillou S."/>
            <person name="Cros-Aarteil S."/>
            <person name="Calhoun S."/>
            <person name="Haridas S."/>
            <person name="Kuo A."/>
            <person name="Mondo S."/>
            <person name="Pangilinan J."/>
            <person name="Riley R."/>
            <person name="Labutti K."/>
            <person name="Andreopoulos B."/>
            <person name="Lipzen A."/>
            <person name="Chen C."/>
            <person name="Yanf M."/>
            <person name="Daum C."/>
            <person name="Ng V."/>
            <person name="Clum A."/>
            <person name="Ohm R."/>
            <person name="Martin F."/>
            <person name="Silar P."/>
            <person name="Natvig D."/>
            <person name="Lalanne C."/>
            <person name="Gautier V."/>
            <person name="Ament-Velasquez S.L."/>
            <person name="Kruys A."/>
            <person name="Hutchinson M.I."/>
            <person name="Powell A.J."/>
            <person name="Barry K."/>
            <person name="Miller A.N."/>
            <person name="Grigoriev I.V."/>
            <person name="Debuchy R."/>
            <person name="Gladieux P."/>
            <person name="Thoren M.H."/>
            <person name="Johannesson H."/>
        </authorList>
    </citation>
    <scope>NUCLEOTIDE SEQUENCE</scope>
    <source>
        <strain evidence="9">CBS 532.94</strain>
    </source>
</reference>
<evidence type="ECO:0000256" key="5">
    <source>
        <dbReference type="PROSITE-ProRule" id="PRU00278"/>
    </source>
</evidence>
<dbReference type="AlphaFoldDB" id="A0AAN7HIA7"/>
<protein>
    <recommendedName>
        <fullName evidence="6">Peptidyl-prolyl cis-trans isomerase</fullName>
        <ecNumber evidence="6">5.2.1.8</ecNumber>
    </recommendedName>
</protein>
<evidence type="ECO:0000256" key="1">
    <source>
        <dbReference type="ARBA" id="ARBA00000971"/>
    </source>
</evidence>
<dbReference type="InterPro" id="IPR043323">
    <property type="entry name" value="PIN4"/>
</dbReference>
<feature type="region of interest" description="Disordered" evidence="7">
    <location>
        <begin position="1"/>
        <end position="48"/>
    </location>
</feature>
<dbReference type="InterPro" id="IPR000297">
    <property type="entry name" value="PPIase_PpiC"/>
</dbReference>
<dbReference type="EMBL" id="MU860018">
    <property type="protein sequence ID" value="KAK4241684.1"/>
    <property type="molecule type" value="Genomic_DNA"/>
</dbReference>
<feature type="domain" description="PpiC" evidence="8">
    <location>
        <begin position="50"/>
        <end position="142"/>
    </location>
</feature>
<sequence>MGKNKDTKTPGGAKGGKADKTDKAGKKGGKGGGKADSESSDTKSTKLKGAMSINVRHILCEKFTKSEEAMTRLKNGEKFDVVAREMSEDKANRGGSLGWQTKGNLDPAFEKVAFELPPSPVDSPTFERVKTGFGYHIIMVEGRK</sequence>
<dbReference type="PROSITE" id="PS50198">
    <property type="entry name" value="PPIC_PPIASE_2"/>
    <property type="match status" value="1"/>
</dbReference>
<evidence type="ECO:0000313" key="10">
    <source>
        <dbReference type="Proteomes" id="UP001303760"/>
    </source>
</evidence>
<keyword evidence="4 5" id="KW-0413">Isomerase</keyword>
<gene>
    <name evidence="9" type="ORF">C8A03DRAFT_30125</name>
</gene>
<dbReference type="InterPro" id="IPR046357">
    <property type="entry name" value="PPIase_dom_sf"/>
</dbReference>
<evidence type="ECO:0000313" key="9">
    <source>
        <dbReference type="EMBL" id="KAK4241684.1"/>
    </source>
</evidence>
<evidence type="ECO:0000256" key="7">
    <source>
        <dbReference type="SAM" id="MobiDB-lite"/>
    </source>
</evidence>
<dbReference type="EC" id="5.2.1.8" evidence="6"/>
<keyword evidence="3 5" id="KW-0697">Rotamase</keyword>
<feature type="compositionally biased region" description="Basic and acidic residues" evidence="7">
    <location>
        <begin position="16"/>
        <end position="25"/>
    </location>
</feature>
<reference evidence="9" key="1">
    <citation type="journal article" date="2023" name="Mol. Phylogenet. Evol.">
        <title>Genome-scale phylogeny and comparative genomics of the fungal order Sordariales.</title>
        <authorList>
            <person name="Hensen N."/>
            <person name="Bonometti L."/>
            <person name="Westerberg I."/>
            <person name="Brannstrom I.O."/>
            <person name="Guillou S."/>
            <person name="Cros-Aarteil S."/>
            <person name="Calhoun S."/>
            <person name="Haridas S."/>
            <person name="Kuo A."/>
            <person name="Mondo S."/>
            <person name="Pangilinan J."/>
            <person name="Riley R."/>
            <person name="LaButti K."/>
            <person name="Andreopoulos B."/>
            <person name="Lipzen A."/>
            <person name="Chen C."/>
            <person name="Yan M."/>
            <person name="Daum C."/>
            <person name="Ng V."/>
            <person name="Clum A."/>
            <person name="Steindorff A."/>
            <person name="Ohm R.A."/>
            <person name="Martin F."/>
            <person name="Silar P."/>
            <person name="Natvig D.O."/>
            <person name="Lalanne C."/>
            <person name="Gautier V."/>
            <person name="Ament-Velasquez S.L."/>
            <person name="Kruys A."/>
            <person name="Hutchinson M.I."/>
            <person name="Powell A.J."/>
            <person name="Barry K."/>
            <person name="Miller A.N."/>
            <person name="Grigoriev I.V."/>
            <person name="Debuchy R."/>
            <person name="Gladieux P."/>
            <person name="Hiltunen Thoren M."/>
            <person name="Johannesson H."/>
        </authorList>
    </citation>
    <scope>NUCLEOTIDE SEQUENCE</scope>
    <source>
        <strain evidence="9">CBS 532.94</strain>
    </source>
</reference>
<feature type="compositionally biased region" description="Basic and acidic residues" evidence="7">
    <location>
        <begin position="33"/>
        <end position="44"/>
    </location>
</feature>
<dbReference type="GO" id="GO:0003677">
    <property type="term" value="F:DNA binding"/>
    <property type="evidence" value="ECO:0007669"/>
    <property type="project" value="InterPro"/>
</dbReference>
<evidence type="ECO:0000256" key="4">
    <source>
        <dbReference type="ARBA" id="ARBA00023235"/>
    </source>
</evidence>
<dbReference type="PANTHER" id="PTHR45995">
    <property type="match status" value="1"/>
</dbReference>
<evidence type="ECO:0000256" key="3">
    <source>
        <dbReference type="ARBA" id="ARBA00023110"/>
    </source>
</evidence>
<comment type="similarity">
    <text evidence="2">Belongs to the PpiC/parvulin rotamase family. PIN4 subfamily.</text>
</comment>
<dbReference type="Pfam" id="PF13616">
    <property type="entry name" value="Rotamase_3"/>
    <property type="match status" value="1"/>
</dbReference>
<evidence type="ECO:0000256" key="6">
    <source>
        <dbReference type="RuleBase" id="RU363014"/>
    </source>
</evidence>
<dbReference type="GO" id="GO:0006364">
    <property type="term" value="P:rRNA processing"/>
    <property type="evidence" value="ECO:0007669"/>
    <property type="project" value="InterPro"/>
</dbReference>
<evidence type="ECO:0000259" key="8">
    <source>
        <dbReference type="PROSITE" id="PS50198"/>
    </source>
</evidence>
<dbReference type="GO" id="GO:0003755">
    <property type="term" value="F:peptidyl-prolyl cis-trans isomerase activity"/>
    <property type="evidence" value="ECO:0007669"/>
    <property type="project" value="UniProtKB-UniRule"/>
</dbReference>
<dbReference type="Proteomes" id="UP001303760">
    <property type="component" value="Unassembled WGS sequence"/>
</dbReference>
<evidence type="ECO:0000256" key="2">
    <source>
        <dbReference type="ARBA" id="ARBA00010242"/>
    </source>
</evidence>
<keyword evidence="10" id="KW-1185">Reference proteome</keyword>
<accession>A0AAN7HIA7</accession>
<proteinExistence type="inferred from homology"/>
<dbReference type="Gene3D" id="3.10.50.40">
    <property type="match status" value="1"/>
</dbReference>
<name>A0AAN7HIA7_9PEZI</name>